<accession>I6ZVC9</accession>
<dbReference type="AlphaFoldDB" id="I6ZVC9"/>
<dbReference type="KEGG" id="ero:EROM_090640"/>
<organism evidence="3 4">
    <name type="scientific">Encephalitozoon romaleae (strain SJ-2008)</name>
    <name type="common">Microsporidian parasite</name>
    <dbReference type="NCBI Taxonomy" id="1178016"/>
    <lineage>
        <taxon>Eukaryota</taxon>
        <taxon>Fungi</taxon>
        <taxon>Fungi incertae sedis</taxon>
        <taxon>Microsporidia</taxon>
        <taxon>Unikaryonidae</taxon>
        <taxon>Encephalitozoon</taxon>
    </lineage>
</organism>
<gene>
    <name evidence="3" type="ordered locus">EROM_090640</name>
</gene>
<dbReference type="Proteomes" id="UP000010094">
    <property type="component" value="Chromosome IXb"/>
</dbReference>
<dbReference type="OrthoDB" id="420884at2759"/>
<dbReference type="HOGENOM" id="CLU_072831_0_0_1"/>
<evidence type="ECO:0000256" key="2">
    <source>
        <dbReference type="SAM" id="MobiDB-lite"/>
    </source>
</evidence>
<dbReference type="EMBL" id="CP003527">
    <property type="protein sequence ID" value="AFN83681.1"/>
    <property type="molecule type" value="Genomic_DNA"/>
</dbReference>
<sequence>MWGEKKFHSERNGEGKHLNYGEIERKRREKVDELAYRLLVEREKANQSIEEELQRLLDQENDSAETENISMEEAIEERHKDAPVTSTFSRSSEELQKTTNEIQSSCPTNVPFTEEFISRFILSKAYVLIEEKIWREKLIMPKTAQMQAKIQINKRMTQVSGKAGQVDKIFNVLKEYSHSYVFVETFTLKIIEQGRLQVSSCPGSYREFAELFCMFYSSELMEYFRVILFTREASVSTIKGIYSIYFGVLEIQNNADEAWFFIASVLNSRQNKLSCYVVECFFSILGGLLFRECRGPFFKLIEYVKRYYFKEMDNEPCKTRISSIFGMYGVQCD</sequence>
<dbReference type="RefSeq" id="XP_009265178.1">
    <property type="nucleotide sequence ID" value="XM_009266903.1"/>
</dbReference>
<keyword evidence="1" id="KW-0175">Coiled coil</keyword>
<dbReference type="GeneID" id="20564288"/>
<keyword evidence="4" id="KW-1185">Reference proteome</keyword>
<feature type="region of interest" description="Disordered" evidence="2">
    <location>
        <begin position="73"/>
        <end position="104"/>
    </location>
</feature>
<feature type="coiled-coil region" evidence="1">
    <location>
        <begin position="39"/>
        <end position="66"/>
    </location>
</feature>
<reference evidence="3" key="1">
    <citation type="journal article" date="2012" name="Proc. Natl. Acad. Sci. U.S.A.">
        <title>Gain and loss of multiple functionally related, horizontally transferred genes in the reduced genomes of two microsporidian parasites.</title>
        <authorList>
            <person name="Pombert J.-F."/>
            <person name="Selman M."/>
            <person name="Burki F."/>
            <person name="Bardell F.T."/>
            <person name="Farinelli L."/>
            <person name="Solter L.F."/>
            <person name="Whitman D.W."/>
            <person name="Weiss L.M."/>
            <person name="Corradi N."/>
            <person name="Keeling P.J."/>
        </authorList>
    </citation>
    <scope>NUCLEOTIDE SEQUENCE [LARGE SCALE GENOMIC DNA]</scope>
    <source>
        <strain evidence="3">SJ-2008</strain>
    </source>
</reference>
<evidence type="ECO:0000313" key="4">
    <source>
        <dbReference type="Proteomes" id="UP000010094"/>
    </source>
</evidence>
<dbReference type="VEuPathDB" id="MicrosporidiaDB:EROM_090640"/>
<evidence type="ECO:0000256" key="1">
    <source>
        <dbReference type="SAM" id="Coils"/>
    </source>
</evidence>
<protein>
    <submittedName>
        <fullName evidence="3">Uncharacterized protein</fullName>
    </submittedName>
</protein>
<proteinExistence type="predicted"/>
<evidence type="ECO:0000313" key="3">
    <source>
        <dbReference type="EMBL" id="AFN83681.1"/>
    </source>
</evidence>
<name>I6ZVC9_ENCRO</name>